<dbReference type="SUPFAM" id="SSF48371">
    <property type="entry name" value="ARM repeat"/>
    <property type="match status" value="1"/>
</dbReference>
<evidence type="ECO:0000259" key="9">
    <source>
        <dbReference type="PROSITE" id="PS50166"/>
    </source>
</evidence>
<keyword evidence="7" id="KW-0539">Nucleus</keyword>
<dbReference type="PROSITE" id="PS50166">
    <property type="entry name" value="IMPORTIN_B_NT"/>
    <property type="match status" value="1"/>
</dbReference>
<feature type="region of interest" description="Disordered" evidence="8">
    <location>
        <begin position="863"/>
        <end position="912"/>
    </location>
</feature>
<feature type="compositionally biased region" description="Acidic residues" evidence="8">
    <location>
        <begin position="871"/>
        <end position="912"/>
    </location>
</feature>
<organism evidence="10 11">
    <name type="scientific">Acanthamoeba castellanii (strain ATCC 30010 / Neff)</name>
    <dbReference type="NCBI Taxonomy" id="1257118"/>
    <lineage>
        <taxon>Eukaryota</taxon>
        <taxon>Amoebozoa</taxon>
        <taxon>Discosea</taxon>
        <taxon>Longamoebia</taxon>
        <taxon>Centramoebida</taxon>
        <taxon>Acanthamoebidae</taxon>
        <taxon>Acanthamoeba</taxon>
    </lineage>
</organism>
<dbReference type="STRING" id="1257118.L8GGA7"/>
<comment type="similarity">
    <text evidence="3">Belongs to the XPO2/CSE1 family.</text>
</comment>
<dbReference type="GO" id="GO:0005829">
    <property type="term" value="C:cytosol"/>
    <property type="evidence" value="ECO:0007669"/>
    <property type="project" value="TreeGrafter"/>
</dbReference>
<dbReference type="GO" id="GO:0005635">
    <property type="term" value="C:nuclear envelope"/>
    <property type="evidence" value="ECO:0007669"/>
    <property type="project" value="TreeGrafter"/>
</dbReference>
<reference evidence="10 11" key="1">
    <citation type="journal article" date="2013" name="Genome Biol.">
        <title>Genome of Acanthamoeba castellanii highlights extensive lateral gene transfer and early evolution of tyrosine kinase signaling.</title>
        <authorList>
            <person name="Clarke M."/>
            <person name="Lohan A.J."/>
            <person name="Liu B."/>
            <person name="Lagkouvardos I."/>
            <person name="Roy S."/>
            <person name="Zafar N."/>
            <person name="Bertelli C."/>
            <person name="Schilde C."/>
            <person name="Kianianmomeni A."/>
            <person name="Burglin T.R."/>
            <person name="Frech C."/>
            <person name="Turcotte B."/>
            <person name="Kopec K.O."/>
            <person name="Synnott J.M."/>
            <person name="Choo C."/>
            <person name="Paponov I."/>
            <person name="Finkler A."/>
            <person name="Soon Heng Tan C."/>
            <person name="Hutchins A.P."/>
            <person name="Weinmeier T."/>
            <person name="Rattei T."/>
            <person name="Chu J.S."/>
            <person name="Gimenez G."/>
            <person name="Irimia M."/>
            <person name="Rigden D.J."/>
            <person name="Fitzpatrick D.A."/>
            <person name="Lorenzo-Morales J."/>
            <person name="Bateman A."/>
            <person name="Chiu C.H."/>
            <person name="Tang P."/>
            <person name="Hegemann P."/>
            <person name="Fromm H."/>
            <person name="Raoult D."/>
            <person name="Greub G."/>
            <person name="Miranda-Saavedra D."/>
            <person name="Chen N."/>
            <person name="Nash P."/>
            <person name="Ginger M.L."/>
            <person name="Horn M."/>
            <person name="Schaap P."/>
            <person name="Caler L."/>
            <person name="Loftus B."/>
        </authorList>
    </citation>
    <scope>NUCLEOTIDE SEQUENCE [LARGE SCALE GENOMIC DNA]</scope>
    <source>
        <strain evidence="10 11">Neff</strain>
    </source>
</reference>
<keyword evidence="6" id="KW-0653">Protein transport</keyword>
<dbReference type="VEuPathDB" id="AmoebaDB:ACA1_389420"/>
<evidence type="ECO:0000256" key="2">
    <source>
        <dbReference type="ARBA" id="ARBA00004496"/>
    </source>
</evidence>
<keyword evidence="5" id="KW-0963">Cytoplasm</keyword>
<dbReference type="SMART" id="SM00913">
    <property type="entry name" value="IBN_N"/>
    <property type="match status" value="1"/>
</dbReference>
<gene>
    <name evidence="10" type="ORF">ACA1_389420</name>
</gene>
<dbReference type="EMBL" id="KB008156">
    <property type="protein sequence ID" value="ELR11221.1"/>
    <property type="molecule type" value="Genomic_DNA"/>
</dbReference>
<evidence type="ECO:0000256" key="1">
    <source>
        <dbReference type="ARBA" id="ARBA00004123"/>
    </source>
</evidence>
<comment type="subcellular location">
    <subcellularLocation>
        <location evidence="2">Cytoplasm</location>
    </subcellularLocation>
    <subcellularLocation>
        <location evidence="1">Nucleus</location>
    </subcellularLocation>
</comment>
<evidence type="ECO:0000256" key="8">
    <source>
        <dbReference type="SAM" id="MobiDB-lite"/>
    </source>
</evidence>
<dbReference type="InterPro" id="IPR016024">
    <property type="entry name" value="ARM-type_fold"/>
</dbReference>
<dbReference type="GeneID" id="14911671"/>
<evidence type="ECO:0000256" key="7">
    <source>
        <dbReference type="ARBA" id="ARBA00023242"/>
    </source>
</evidence>
<evidence type="ECO:0000256" key="6">
    <source>
        <dbReference type="ARBA" id="ARBA00022927"/>
    </source>
</evidence>
<dbReference type="Pfam" id="PF03810">
    <property type="entry name" value="IBN_N"/>
    <property type="match status" value="1"/>
</dbReference>
<dbReference type="OrthoDB" id="760868at2759"/>
<dbReference type="InterPro" id="IPR001494">
    <property type="entry name" value="Importin-beta_N"/>
</dbReference>
<dbReference type="InterPro" id="IPR005043">
    <property type="entry name" value="XPO2_C"/>
</dbReference>
<evidence type="ECO:0000313" key="10">
    <source>
        <dbReference type="EMBL" id="ELR11221.1"/>
    </source>
</evidence>
<feature type="domain" description="Importin N-terminal" evidence="9">
    <location>
        <begin position="24"/>
        <end position="99"/>
    </location>
</feature>
<dbReference type="InterPro" id="IPR011989">
    <property type="entry name" value="ARM-like"/>
</dbReference>
<protein>
    <submittedName>
        <fullName evidence="10">Importin beta domain containing protein</fullName>
    </submittedName>
</protein>
<keyword evidence="11" id="KW-1185">Reference proteome</keyword>
<dbReference type="Pfam" id="PF03378">
    <property type="entry name" value="CAS_CSE1"/>
    <property type="match status" value="1"/>
</dbReference>
<dbReference type="Proteomes" id="UP000011083">
    <property type="component" value="Unassembled WGS sequence"/>
</dbReference>
<sequence length="1008" mass="113206">MELQQIATTLQNTFDGSSDVRKAAEQQLEAYLDVAGYVVGLLKIMTATEVPLPIRQAASIQFKTLINSRWTAKAKAKKRALTDEEKTIVKQNIVELIVHVAVSLRHVLEKEYPDNWSDLVPKVMSFINTQDITRLHGALYTMRIIIKKYEHKPSEGGLREPLNQIVQATFPALLQLFGALAKHTNLEACLLQRILTKIFWSATQNALPPMLRDLRAVEGWFTIFTELLLRPVPTEGQPEEIAERKNFPPWKLKKYGAKRKSDDPGTKAFSEGFRVAYAPKLLETLLQLLSGIPNGQFLPARLVAVALNFMGHAIRHANTYQILKPHLPVFFAKIMFPLFCFNDADAELWEDDPAELIRKESDLLEDFWDPRLTGMNVLLDLMQLRSADYLHLVVTHCIGVLNAYQACPENPRPEHLARQKDGALVVIGNLIGRFEKVPEYKKSLEGMITTHVIPEFTSVYPFLRARACWIFGECFDIKYENQATFLHGLQQVLNLTKDSDLPVRLKAAVSLRFLCQNELSYQPLHSVLPHLLEMYFALMTELDNDDLVKSLEMIIQCFVKDIAPYAISLIQKLVENFVRLASADEEDDAAAMAATECLGAIETILDSITKTPDLFPQVEPLLVPLLVRLLDDDAMEFMEETLKIMAYLTFYGRGISPAMWQLFPLLYKAFDGWATDWMDQIIIPLDNYISRGNDVFLANPDYLKMVLSMYQKLIGDTGVADVDAGEGAKLIEVVFQQCRGRIDEYVPGIIELAVKRLLSAETTKKSLKVLCLEVVSNALWYNPALTLQVLDTKGLTGPVFQTWFAQSDNFTRIKDKKLAIVGLSCIFEVPFASLPASIQPAMGSVFMLLLKFIHLHEMQKNKVKVPKAEGEEGEDDDDDDDDDGLGEDDDDDDDDDDSDEDQFVPEDEDIGADADTLVQLSEAAGEYSFSAFKGDDDELVDGGIVTSPLDAVEPYVFFAQRMEALSQRDGAVYGKLMESLPGEQRVFYNAILQQAAATAQQQAATTSS</sequence>
<dbReference type="PANTHER" id="PTHR10997">
    <property type="entry name" value="IMPORTIN-7, 8, 11"/>
    <property type="match status" value="1"/>
</dbReference>
<evidence type="ECO:0000256" key="4">
    <source>
        <dbReference type="ARBA" id="ARBA00022448"/>
    </source>
</evidence>
<dbReference type="KEGG" id="acan:ACA1_389420"/>
<dbReference type="Gene3D" id="1.25.10.10">
    <property type="entry name" value="Leucine-rich Repeat Variant"/>
    <property type="match status" value="1"/>
</dbReference>
<dbReference type="OMA" id="WVAKTSW"/>
<proteinExistence type="inferred from homology"/>
<dbReference type="AlphaFoldDB" id="L8GGA7"/>
<evidence type="ECO:0000256" key="3">
    <source>
        <dbReference type="ARBA" id="ARBA00008669"/>
    </source>
</evidence>
<evidence type="ECO:0000256" key="5">
    <source>
        <dbReference type="ARBA" id="ARBA00022490"/>
    </source>
</evidence>
<dbReference type="GO" id="GO:0031267">
    <property type="term" value="F:small GTPase binding"/>
    <property type="evidence" value="ECO:0007669"/>
    <property type="project" value="InterPro"/>
</dbReference>
<accession>L8GGA7</accession>
<evidence type="ECO:0000313" key="11">
    <source>
        <dbReference type="Proteomes" id="UP000011083"/>
    </source>
</evidence>
<dbReference type="PANTHER" id="PTHR10997:SF18">
    <property type="entry name" value="D-IMPORTIN 7_RANBP7"/>
    <property type="match status" value="1"/>
</dbReference>
<dbReference type="GO" id="GO:0006606">
    <property type="term" value="P:protein import into nucleus"/>
    <property type="evidence" value="ECO:0007669"/>
    <property type="project" value="TreeGrafter"/>
</dbReference>
<name>L8GGA7_ACACF</name>
<dbReference type="RefSeq" id="XP_004333234.1">
    <property type="nucleotide sequence ID" value="XM_004333186.1"/>
</dbReference>
<keyword evidence="4" id="KW-0813">Transport</keyword>